<evidence type="ECO:0000256" key="12">
    <source>
        <dbReference type="PIRSR" id="PIRSR602401-1"/>
    </source>
</evidence>
<dbReference type="SUPFAM" id="SSF48264">
    <property type="entry name" value="Cytochrome P450"/>
    <property type="match status" value="1"/>
</dbReference>
<name>A0A8X7S8U6_BRACI</name>
<evidence type="ECO:0000313" key="16">
    <source>
        <dbReference type="Proteomes" id="UP000886595"/>
    </source>
</evidence>
<dbReference type="Proteomes" id="UP000886595">
    <property type="component" value="Unassembled WGS sequence"/>
</dbReference>
<keyword evidence="8 13" id="KW-0560">Oxidoreductase</keyword>
<comment type="subcellular location">
    <subcellularLocation>
        <location evidence="2">Membrane</location>
        <topology evidence="2">Single-pass membrane protein</topology>
    </subcellularLocation>
</comment>
<dbReference type="InterPro" id="IPR051103">
    <property type="entry name" value="Plant_metabolite_P450s"/>
</dbReference>
<dbReference type="InterPro" id="IPR002401">
    <property type="entry name" value="Cyt_P450_E_grp-I"/>
</dbReference>
<dbReference type="CDD" id="cd20655">
    <property type="entry name" value="CYP93"/>
    <property type="match status" value="1"/>
</dbReference>
<keyword evidence="7 14" id="KW-1133">Transmembrane helix</keyword>
<evidence type="ECO:0000256" key="5">
    <source>
        <dbReference type="ARBA" id="ARBA00022692"/>
    </source>
</evidence>
<evidence type="ECO:0000256" key="7">
    <source>
        <dbReference type="ARBA" id="ARBA00022989"/>
    </source>
</evidence>
<evidence type="ECO:0000313" key="15">
    <source>
        <dbReference type="EMBL" id="KAG2301602.1"/>
    </source>
</evidence>
<sequence>MEAMASFDFENCFILILLFVFSTFFLFRFFFKKPKNVFDLPPSPPSLPIIGHLHLLFSTSLHKSFQKISSKHGPLLHLRIFNVPILLVSSASVAYEIFKDHDMSISSHGPIGLDECIVFGSSGFIKAPYGDYWKFMRKIITTKMLGPQALERLRGVRVVEIERFYRNLLDKAMKKESVEIGEEALRLVNSILGKMSLGMSFSEEDNEAKVSGFSVEFVALAQKIFLQQMLRKPLEKLGMSPPFKKEVMSVSYRFEKLLEKIIVRYEEKVDEYYQGGETMDTLLAAYGDENAEFKITRDHIKALLAELFFGAGDTSSKSTQWAMAEIINNPKVLERLRLEIESVVGNTRLIQETDLPKLTYLQAVIKESLRLHPPAPLFPRELEQGCKIRGFCVPKGTSLVINAYAIMRDVDTWKDPDEFKPERFLGKEDERREKVLSFLPFGAGRRGCPGSNLGYAIVGTAVGVMVQCFDWKIKGDKVNMEEATGRAFLALAHPLKCTPLPRILNPLPSNL</sequence>
<organism evidence="15 16">
    <name type="scientific">Brassica carinata</name>
    <name type="common">Ethiopian mustard</name>
    <name type="synonym">Abyssinian cabbage</name>
    <dbReference type="NCBI Taxonomy" id="52824"/>
    <lineage>
        <taxon>Eukaryota</taxon>
        <taxon>Viridiplantae</taxon>
        <taxon>Streptophyta</taxon>
        <taxon>Embryophyta</taxon>
        <taxon>Tracheophyta</taxon>
        <taxon>Spermatophyta</taxon>
        <taxon>Magnoliopsida</taxon>
        <taxon>eudicotyledons</taxon>
        <taxon>Gunneridae</taxon>
        <taxon>Pentapetalae</taxon>
        <taxon>rosids</taxon>
        <taxon>malvids</taxon>
        <taxon>Brassicales</taxon>
        <taxon>Brassicaceae</taxon>
        <taxon>Brassiceae</taxon>
        <taxon>Brassica</taxon>
    </lineage>
</organism>
<dbReference type="GO" id="GO:0020037">
    <property type="term" value="F:heme binding"/>
    <property type="evidence" value="ECO:0007669"/>
    <property type="project" value="InterPro"/>
</dbReference>
<dbReference type="GO" id="GO:0016709">
    <property type="term" value="F:oxidoreductase activity, acting on paired donors, with incorporation or reduction of molecular oxygen, NAD(P)H as one donor, and incorporation of one atom of oxygen"/>
    <property type="evidence" value="ECO:0007669"/>
    <property type="project" value="TreeGrafter"/>
</dbReference>
<protein>
    <recommendedName>
        <fullName evidence="17">Cytochrome P450</fullName>
    </recommendedName>
</protein>
<dbReference type="Gene3D" id="1.10.630.10">
    <property type="entry name" value="Cytochrome P450"/>
    <property type="match status" value="1"/>
</dbReference>
<evidence type="ECO:0000256" key="10">
    <source>
        <dbReference type="ARBA" id="ARBA00023033"/>
    </source>
</evidence>
<keyword evidence="9 12" id="KW-0408">Iron</keyword>
<comment type="similarity">
    <text evidence="3 13">Belongs to the cytochrome P450 family.</text>
</comment>
<feature type="transmembrane region" description="Helical" evidence="14">
    <location>
        <begin position="12"/>
        <end position="31"/>
    </location>
</feature>
<evidence type="ECO:0000256" key="11">
    <source>
        <dbReference type="ARBA" id="ARBA00023136"/>
    </source>
</evidence>
<feature type="binding site" description="axial binding residue" evidence="12">
    <location>
        <position position="448"/>
    </location>
    <ligand>
        <name>heme</name>
        <dbReference type="ChEBI" id="CHEBI:30413"/>
    </ligand>
    <ligandPart>
        <name>Fe</name>
        <dbReference type="ChEBI" id="CHEBI:18248"/>
    </ligandPart>
</feature>
<keyword evidence="10 13" id="KW-0503">Monooxygenase</keyword>
<keyword evidence="6 12" id="KW-0479">Metal-binding</keyword>
<evidence type="ECO:0000256" key="13">
    <source>
        <dbReference type="RuleBase" id="RU000461"/>
    </source>
</evidence>
<evidence type="ECO:0000256" key="8">
    <source>
        <dbReference type="ARBA" id="ARBA00023002"/>
    </source>
</evidence>
<gene>
    <name evidence="15" type="ORF">Bca52824_030253</name>
</gene>
<dbReference type="PANTHER" id="PTHR24298:SF477">
    <property type="entry name" value="CYTOCHROME P450"/>
    <property type="match status" value="1"/>
</dbReference>
<evidence type="ECO:0000256" key="14">
    <source>
        <dbReference type="SAM" id="Phobius"/>
    </source>
</evidence>
<reference evidence="15 16" key="1">
    <citation type="submission" date="2020-02" db="EMBL/GenBank/DDBJ databases">
        <authorList>
            <person name="Ma Q."/>
            <person name="Huang Y."/>
            <person name="Song X."/>
            <person name="Pei D."/>
        </authorList>
    </citation>
    <scope>NUCLEOTIDE SEQUENCE [LARGE SCALE GENOMIC DNA]</scope>
    <source>
        <strain evidence="15">Sxm20200214</strain>
        <tissue evidence="15">Leaf</tissue>
    </source>
</reference>
<proteinExistence type="inferred from homology"/>
<comment type="caution">
    <text evidence="15">The sequence shown here is derived from an EMBL/GenBank/DDBJ whole genome shotgun (WGS) entry which is preliminary data.</text>
</comment>
<evidence type="ECO:0000256" key="6">
    <source>
        <dbReference type="ARBA" id="ARBA00022723"/>
    </source>
</evidence>
<keyword evidence="4 12" id="KW-0349">Heme</keyword>
<dbReference type="PROSITE" id="PS00086">
    <property type="entry name" value="CYTOCHROME_P450"/>
    <property type="match status" value="1"/>
</dbReference>
<dbReference type="PRINTS" id="PR00463">
    <property type="entry name" value="EP450I"/>
</dbReference>
<dbReference type="FunFam" id="1.10.630.10:FF:000019">
    <property type="entry name" value="Cytochrome P450 family protein"/>
    <property type="match status" value="1"/>
</dbReference>
<evidence type="ECO:0000256" key="1">
    <source>
        <dbReference type="ARBA" id="ARBA00001971"/>
    </source>
</evidence>
<evidence type="ECO:0000256" key="3">
    <source>
        <dbReference type="ARBA" id="ARBA00010617"/>
    </source>
</evidence>
<dbReference type="AlphaFoldDB" id="A0A8X7S8U6"/>
<dbReference type="PANTHER" id="PTHR24298">
    <property type="entry name" value="FLAVONOID 3'-MONOOXYGENASE-RELATED"/>
    <property type="match status" value="1"/>
</dbReference>
<dbReference type="OrthoDB" id="1470350at2759"/>
<dbReference type="InterPro" id="IPR017972">
    <property type="entry name" value="Cyt_P450_CS"/>
</dbReference>
<dbReference type="GO" id="GO:0005506">
    <property type="term" value="F:iron ion binding"/>
    <property type="evidence" value="ECO:0007669"/>
    <property type="project" value="InterPro"/>
</dbReference>
<evidence type="ECO:0008006" key="17">
    <source>
        <dbReference type="Google" id="ProtNLM"/>
    </source>
</evidence>
<keyword evidence="5 14" id="KW-0812">Transmembrane</keyword>
<dbReference type="InterPro" id="IPR001128">
    <property type="entry name" value="Cyt_P450"/>
</dbReference>
<comment type="cofactor">
    <cofactor evidence="1 12">
        <name>heme</name>
        <dbReference type="ChEBI" id="CHEBI:30413"/>
    </cofactor>
</comment>
<dbReference type="GO" id="GO:0016020">
    <property type="term" value="C:membrane"/>
    <property type="evidence" value="ECO:0007669"/>
    <property type="project" value="UniProtKB-SubCell"/>
</dbReference>
<accession>A0A8X7S8U6</accession>
<keyword evidence="11 14" id="KW-0472">Membrane</keyword>
<dbReference type="EMBL" id="JAAMPC010000007">
    <property type="protein sequence ID" value="KAG2301602.1"/>
    <property type="molecule type" value="Genomic_DNA"/>
</dbReference>
<keyword evidence="16" id="KW-1185">Reference proteome</keyword>
<evidence type="ECO:0000256" key="9">
    <source>
        <dbReference type="ARBA" id="ARBA00023004"/>
    </source>
</evidence>
<evidence type="ECO:0000256" key="2">
    <source>
        <dbReference type="ARBA" id="ARBA00004167"/>
    </source>
</evidence>
<evidence type="ECO:0000256" key="4">
    <source>
        <dbReference type="ARBA" id="ARBA00022617"/>
    </source>
</evidence>
<dbReference type="PRINTS" id="PR00385">
    <property type="entry name" value="P450"/>
</dbReference>
<dbReference type="InterPro" id="IPR036396">
    <property type="entry name" value="Cyt_P450_sf"/>
</dbReference>
<dbReference type="Pfam" id="PF00067">
    <property type="entry name" value="p450"/>
    <property type="match status" value="1"/>
</dbReference>